<reference evidence="7 8" key="2">
    <citation type="submission" date="2019-08" db="EMBL/GenBank/DDBJ databases">
        <title>Jejuicoccus antrihumi gen. nov., sp. nov., a new member of the family Dermacoccaceae isolated from a cave.</title>
        <authorList>
            <person name="Schumann P."/>
            <person name="Kim I.S."/>
        </authorList>
    </citation>
    <scope>NUCLEOTIDE SEQUENCE [LARGE SCALE GENOMIC DNA]</scope>
    <source>
        <strain evidence="7 8">C5-26</strain>
    </source>
</reference>
<keyword evidence="2" id="KW-0645">Protease</keyword>
<evidence type="ECO:0000256" key="2">
    <source>
        <dbReference type="ARBA" id="ARBA00022670"/>
    </source>
</evidence>
<feature type="region of interest" description="Disordered" evidence="5">
    <location>
        <begin position="1"/>
        <end position="30"/>
    </location>
</feature>
<proteinExistence type="inferred from homology"/>
<evidence type="ECO:0000313" key="7">
    <source>
        <dbReference type="EMBL" id="TWP35493.1"/>
    </source>
</evidence>
<dbReference type="PROSITE" id="PS51935">
    <property type="entry name" value="NLPC_P60"/>
    <property type="match status" value="1"/>
</dbReference>
<keyword evidence="3" id="KW-0378">Hydrolase</keyword>
<accession>A0A563DZU7</accession>
<keyword evidence="4" id="KW-0788">Thiol protease</keyword>
<protein>
    <submittedName>
        <fullName evidence="7">NlpC/P60 family protein</fullName>
    </submittedName>
</protein>
<gene>
    <name evidence="7" type="ORF">FGL98_13850</name>
</gene>
<dbReference type="Gene3D" id="3.90.1720.10">
    <property type="entry name" value="endopeptidase domain like (from Nostoc punctiforme)"/>
    <property type="match status" value="1"/>
</dbReference>
<reference evidence="7 8" key="1">
    <citation type="submission" date="2019-05" db="EMBL/GenBank/DDBJ databases">
        <authorList>
            <person name="Lee S.D."/>
        </authorList>
    </citation>
    <scope>NUCLEOTIDE SEQUENCE [LARGE SCALE GENOMIC DNA]</scope>
    <source>
        <strain evidence="7 8">C5-26</strain>
    </source>
</reference>
<dbReference type="SUPFAM" id="SSF54001">
    <property type="entry name" value="Cysteine proteinases"/>
    <property type="match status" value="1"/>
</dbReference>
<dbReference type="PANTHER" id="PTHR47053:SF1">
    <property type="entry name" value="MUREIN DD-ENDOPEPTIDASE MEPH-RELATED"/>
    <property type="match status" value="1"/>
</dbReference>
<evidence type="ECO:0000313" key="8">
    <source>
        <dbReference type="Proteomes" id="UP000320244"/>
    </source>
</evidence>
<feature type="compositionally biased region" description="Pro residues" evidence="5">
    <location>
        <begin position="91"/>
        <end position="102"/>
    </location>
</feature>
<evidence type="ECO:0000259" key="6">
    <source>
        <dbReference type="PROSITE" id="PS51935"/>
    </source>
</evidence>
<feature type="domain" description="NlpC/P60" evidence="6">
    <location>
        <begin position="103"/>
        <end position="214"/>
    </location>
</feature>
<dbReference type="AlphaFoldDB" id="A0A563DZU7"/>
<comment type="similarity">
    <text evidence="1">Belongs to the peptidase C40 family.</text>
</comment>
<dbReference type="InterPro" id="IPR038765">
    <property type="entry name" value="Papain-like_cys_pep_sf"/>
</dbReference>
<evidence type="ECO:0000256" key="1">
    <source>
        <dbReference type="ARBA" id="ARBA00007074"/>
    </source>
</evidence>
<evidence type="ECO:0000256" key="4">
    <source>
        <dbReference type="ARBA" id="ARBA00022807"/>
    </source>
</evidence>
<dbReference type="EMBL" id="VCQV01000019">
    <property type="protein sequence ID" value="TWP35493.1"/>
    <property type="molecule type" value="Genomic_DNA"/>
</dbReference>
<comment type="caution">
    <text evidence="7">The sequence shown here is derived from an EMBL/GenBank/DDBJ whole genome shotgun (WGS) entry which is preliminary data.</text>
</comment>
<feature type="compositionally biased region" description="Low complexity" evidence="5">
    <location>
        <begin position="1"/>
        <end position="22"/>
    </location>
</feature>
<evidence type="ECO:0000256" key="5">
    <source>
        <dbReference type="SAM" id="MobiDB-lite"/>
    </source>
</evidence>
<organism evidence="7 8">
    <name type="scientific">Leekyejoonella antrihumi</name>
    <dbReference type="NCBI Taxonomy" id="1660198"/>
    <lineage>
        <taxon>Bacteria</taxon>
        <taxon>Bacillati</taxon>
        <taxon>Actinomycetota</taxon>
        <taxon>Actinomycetes</taxon>
        <taxon>Micrococcales</taxon>
        <taxon>Dermacoccaceae</taxon>
        <taxon>Leekyejoonella</taxon>
    </lineage>
</organism>
<evidence type="ECO:0000256" key="3">
    <source>
        <dbReference type="ARBA" id="ARBA00022801"/>
    </source>
</evidence>
<feature type="compositionally biased region" description="Low complexity" evidence="5">
    <location>
        <begin position="66"/>
        <end position="76"/>
    </location>
</feature>
<dbReference type="InterPro" id="IPR051202">
    <property type="entry name" value="Peptidase_C40"/>
</dbReference>
<dbReference type="Proteomes" id="UP000320244">
    <property type="component" value="Unassembled WGS sequence"/>
</dbReference>
<keyword evidence="8" id="KW-1185">Reference proteome</keyword>
<dbReference type="GO" id="GO:0008234">
    <property type="term" value="F:cysteine-type peptidase activity"/>
    <property type="evidence" value="ECO:0007669"/>
    <property type="project" value="UniProtKB-KW"/>
</dbReference>
<dbReference type="InterPro" id="IPR000064">
    <property type="entry name" value="NLP_P60_dom"/>
</dbReference>
<name>A0A563DZU7_9MICO</name>
<dbReference type="OrthoDB" id="9815778at2"/>
<feature type="region of interest" description="Disordered" evidence="5">
    <location>
        <begin position="43"/>
        <end position="105"/>
    </location>
</feature>
<dbReference type="PANTHER" id="PTHR47053">
    <property type="entry name" value="MUREIN DD-ENDOPEPTIDASE MEPH-RELATED"/>
    <property type="match status" value="1"/>
</dbReference>
<dbReference type="GO" id="GO:0006508">
    <property type="term" value="P:proteolysis"/>
    <property type="evidence" value="ECO:0007669"/>
    <property type="project" value="UniProtKB-KW"/>
</dbReference>
<dbReference type="Pfam" id="PF00877">
    <property type="entry name" value="NLPC_P60"/>
    <property type="match status" value="1"/>
</dbReference>
<sequence>MSSSAQQAAATTLTYTNAKTLSARYESGAQTVDLTVRSVAHKAVKKAVSTPVRTRQTVRADRQQRSEQQTSRSATRPSPAPARQPKAVDPAPAPKPKAPPVSAPSRSGAVGIAMRYIGVPYVYGGTSPAGFDCSGLTQYVYAQLGISIPRTASAQQASMQSVSNPQPGDLVFFGYPAYHVGIYAGNGEMIAAPKPGGSVQLQKIWDTPSGYGRP</sequence>